<organism evidence="2">
    <name type="scientific">Arion vulgaris</name>
    <dbReference type="NCBI Taxonomy" id="1028688"/>
    <lineage>
        <taxon>Eukaryota</taxon>
        <taxon>Metazoa</taxon>
        <taxon>Spiralia</taxon>
        <taxon>Lophotrochozoa</taxon>
        <taxon>Mollusca</taxon>
        <taxon>Gastropoda</taxon>
        <taxon>Heterobranchia</taxon>
        <taxon>Euthyneura</taxon>
        <taxon>Panpulmonata</taxon>
        <taxon>Eupulmonata</taxon>
        <taxon>Stylommatophora</taxon>
        <taxon>Helicina</taxon>
        <taxon>Arionoidea</taxon>
        <taxon>Arionidae</taxon>
        <taxon>Arion</taxon>
    </lineage>
</organism>
<name>A0A0B6ZHX1_9EUPU</name>
<sequence length="175" mass="19618">KRGHFEELLQNLWMKEDFSPKQQQQQQNQVLISNDNSKRRKTSSSDVDSSDGVGIDTEPTTSSSVQVTQHSKLSQANALLAQLLSKKAQKETVVNTNISINPTGVPQNRYPRNLIDRVMVIKTENGNENATSGNITGTNLELKQTYSCQVKFPTQMLHQLLVVSVETVITIYQIF</sequence>
<proteinExistence type="predicted"/>
<accession>A0A0B6ZHX1</accession>
<feature type="non-terminal residue" evidence="2">
    <location>
        <position position="1"/>
    </location>
</feature>
<dbReference type="EMBL" id="HACG01020485">
    <property type="protein sequence ID" value="CEK67350.1"/>
    <property type="molecule type" value="Transcribed_RNA"/>
</dbReference>
<evidence type="ECO:0000256" key="1">
    <source>
        <dbReference type="SAM" id="MobiDB-lite"/>
    </source>
</evidence>
<feature type="region of interest" description="Disordered" evidence="1">
    <location>
        <begin position="17"/>
        <end position="69"/>
    </location>
</feature>
<gene>
    <name evidence="2" type="primary">ORF62297</name>
</gene>
<reference evidence="2" key="1">
    <citation type="submission" date="2014-12" db="EMBL/GenBank/DDBJ databases">
        <title>Insight into the proteome of Arion vulgaris.</title>
        <authorList>
            <person name="Aradska J."/>
            <person name="Bulat T."/>
            <person name="Smidak R."/>
            <person name="Sarate P."/>
            <person name="Gangsoo J."/>
            <person name="Sialana F."/>
            <person name="Bilban M."/>
            <person name="Lubec G."/>
        </authorList>
    </citation>
    <scope>NUCLEOTIDE SEQUENCE</scope>
    <source>
        <tissue evidence="2">Skin</tissue>
    </source>
</reference>
<dbReference type="AlphaFoldDB" id="A0A0B6ZHX1"/>
<protein>
    <submittedName>
        <fullName evidence="2">Uncharacterized protein</fullName>
    </submittedName>
</protein>
<feature type="compositionally biased region" description="Low complexity" evidence="1">
    <location>
        <begin position="44"/>
        <end position="69"/>
    </location>
</feature>
<evidence type="ECO:0000313" key="2">
    <source>
        <dbReference type="EMBL" id="CEK67350.1"/>
    </source>
</evidence>